<dbReference type="SUPFAM" id="SSF109854">
    <property type="entry name" value="DinB/YfiT-like putative metalloenzymes"/>
    <property type="match status" value="1"/>
</dbReference>
<proteinExistence type="predicted"/>
<name>A0ABW9RW29_9BACT</name>
<organism evidence="2 3">
    <name type="scientific">Fulvivirga kasyanovii</name>
    <dbReference type="NCBI Taxonomy" id="396812"/>
    <lineage>
        <taxon>Bacteria</taxon>
        <taxon>Pseudomonadati</taxon>
        <taxon>Bacteroidota</taxon>
        <taxon>Cytophagia</taxon>
        <taxon>Cytophagales</taxon>
        <taxon>Fulvivirgaceae</taxon>
        <taxon>Fulvivirga</taxon>
    </lineage>
</organism>
<gene>
    <name evidence="2" type="ORF">E1163_20955</name>
</gene>
<sequence>MDKKILTYFKRLERSKHNLLALVEDMPHEKLNTQPAEGRWSVAQVLYHMKEAEKLPLAYMKKKTLDPNALHPSTLKQQLRSYLLQISLFLPLKFEAPRVVKDGIPEEIHLEELKKDWEVVRKDMQAFLESLDPALYSKKIFKHPRIGMINIKQTMDFFQSHLDHHVPQVKGLLAKTK</sequence>
<evidence type="ECO:0000259" key="1">
    <source>
        <dbReference type="Pfam" id="PF12867"/>
    </source>
</evidence>
<comment type="caution">
    <text evidence="2">The sequence shown here is derived from an EMBL/GenBank/DDBJ whole genome shotgun (WGS) entry which is preliminary data.</text>
</comment>
<reference evidence="2 3" key="1">
    <citation type="submission" date="2019-02" db="EMBL/GenBank/DDBJ databases">
        <authorList>
            <person name="Goldberg S.R."/>
            <person name="Haltli B.A."/>
            <person name="Correa H."/>
            <person name="Russell K.G."/>
        </authorList>
    </citation>
    <scope>NUCLEOTIDE SEQUENCE [LARGE SCALE GENOMIC DNA]</scope>
    <source>
        <strain evidence="2 3">JCM 16186</strain>
    </source>
</reference>
<protein>
    <submittedName>
        <fullName evidence="2">DinB family protein</fullName>
    </submittedName>
</protein>
<dbReference type="InterPro" id="IPR024775">
    <property type="entry name" value="DinB-like"/>
</dbReference>
<dbReference type="Gene3D" id="1.20.120.450">
    <property type="entry name" value="dinb family like domain"/>
    <property type="match status" value="1"/>
</dbReference>
<evidence type="ECO:0000313" key="3">
    <source>
        <dbReference type="Proteomes" id="UP000798808"/>
    </source>
</evidence>
<dbReference type="Proteomes" id="UP000798808">
    <property type="component" value="Unassembled WGS sequence"/>
</dbReference>
<keyword evidence="3" id="KW-1185">Reference proteome</keyword>
<evidence type="ECO:0000313" key="2">
    <source>
        <dbReference type="EMBL" id="MTI27438.1"/>
    </source>
</evidence>
<accession>A0ABW9RW29</accession>
<dbReference type="InterPro" id="IPR034660">
    <property type="entry name" value="DinB/YfiT-like"/>
</dbReference>
<dbReference type="RefSeq" id="WP_155174438.1">
    <property type="nucleotide sequence ID" value="NZ_BAAAFL010000012.1"/>
</dbReference>
<dbReference type="Pfam" id="PF12867">
    <property type="entry name" value="DinB_2"/>
    <property type="match status" value="1"/>
</dbReference>
<dbReference type="EMBL" id="SMLW01000627">
    <property type="protein sequence ID" value="MTI27438.1"/>
    <property type="molecule type" value="Genomic_DNA"/>
</dbReference>
<feature type="domain" description="DinB-like" evidence="1">
    <location>
        <begin position="12"/>
        <end position="168"/>
    </location>
</feature>